<dbReference type="Pfam" id="PF09900">
    <property type="entry name" value="DUF2127"/>
    <property type="match status" value="1"/>
</dbReference>
<evidence type="ECO:0000256" key="1">
    <source>
        <dbReference type="SAM" id="Phobius"/>
    </source>
</evidence>
<evidence type="ECO:0000313" key="2">
    <source>
        <dbReference type="EMBL" id="GAA4190812.1"/>
    </source>
</evidence>
<keyword evidence="1" id="KW-1133">Transmembrane helix</keyword>
<keyword evidence="1" id="KW-0812">Transmembrane</keyword>
<feature type="transmembrane region" description="Helical" evidence="1">
    <location>
        <begin position="116"/>
        <end position="133"/>
    </location>
</feature>
<feature type="transmembrane region" description="Helical" evidence="1">
    <location>
        <begin position="139"/>
        <end position="158"/>
    </location>
</feature>
<reference evidence="3" key="1">
    <citation type="journal article" date="2019" name="Int. J. Syst. Evol. Microbiol.">
        <title>The Global Catalogue of Microorganisms (GCM) 10K type strain sequencing project: providing services to taxonomists for standard genome sequencing and annotation.</title>
        <authorList>
            <consortium name="The Broad Institute Genomics Platform"/>
            <consortium name="The Broad Institute Genome Sequencing Center for Infectious Disease"/>
            <person name="Wu L."/>
            <person name="Ma J."/>
        </authorList>
    </citation>
    <scope>NUCLEOTIDE SEQUENCE [LARGE SCALE GENOMIC DNA]</scope>
    <source>
        <strain evidence="3">JCM 17593</strain>
    </source>
</reference>
<keyword evidence="1" id="KW-0472">Membrane</keyword>
<feature type="transmembrane region" description="Helical" evidence="1">
    <location>
        <begin position="21"/>
        <end position="47"/>
    </location>
</feature>
<name>A0ABP8AUC6_9MICO</name>
<dbReference type="RefSeq" id="WP_344776549.1">
    <property type="nucleotide sequence ID" value="NZ_BAABBX010000015.1"/>
</dbReference>
<feature type="transmembrane region" description="Helical" evidence="1">
    <location>
        <begin position="87"/>
        <end position="111"/>
    </location>
</feature>
<organism evidence="2 3">
    <name type="scientific">Gryllotalpicola kribbensis</name>
    <dbReference type="NCBI Taxonomy" id="993084"/>
    <lineage>
        <taxon>Bacteria</taxon>
        <taxon>Bacillati</taxon>
        <taxon>Actinomycetota</taxon>
        <taxon>Actinomycetes</taxon>
        <taxon>Micrococcales</taxon>
        <taxon>Microbacteriaceae</taxon>
        <taxon>Gryllotalpicola</taxon>
    </lineage>
</organism>
<proteinExistence type="predicted"/>
<gene>
    <name evidence="2" type="ORF">GCM10022288_20660</name>
</gene>
<dbReference type="Proteomes" id="UP001500213">
    <property type="component" value="Unassembled WGS sequence"/>
</dbReference>
<evidence type="ECO:0000313" key="3">
    <source>
        <dbReference type="Proteomes" id="UP001500213"/>
    </source>
</evidence>
<keyword evidence="3" id="KW-1185">Reference proteome</keyword>
<comment type="caution">
    <text evidence="2">The sequence shown here is derived from an EMBL/GenBank/DDBJ whole genome shotgun (WGS) entry which is preliminary data.</text>
</comment>
<sequence>MSVTEAGTRRVTPVRERLLDLVFLIGVVVKGIDGLFEFAAGAVLLFVTPGQILGATRALFAHELAQDPGDLIATSALHGAAQLDSAAAAFLAAYLLVHGAVKLAVVIALLLGSRRVYPWALLVLVLFLVFQVYELFTAPGAGVGILTALDAVIIWLTWREWRRGRTLHETARGTVDWLLRRGQTE</sequence>
<dbReference type="InterPro" id="IPR021125">
    <property type="entry name" value="DUF2127"/>
</dbReference>
<dbReference type="EMBL" id="BAABBX010000015">
    <property type="protein sequence ID" value="GAA4190812.1"/>
    <property type="molecule type" value="Genomic_DNA"/>
</dbReference>
<protein>
    <submittedName>
        <fullName evidence="2">DUF2127 domain-containing protein</fullName>
    </submittedName>
</protein>
<accession>A0ABP8AUC6</accession>